<gene>
    <name evidence="2" type="ORF">NSP04_08365</name>
</gene>
<dbReference type="EMBL" id="JANKHG010000017">
    <property type="protein sequence ID" value="MCR2746661.1"/>
    <property type="molecule type" value="Genomic_DNA"/>
</dbReference>
<proteinExistence type="predicted"/>
<protein>
    <submittedName>
        <fullName evidence="2">Uncharacterized protein</fullName>
    </submittedName>
</protein>
<keyword evidence="3" id="KW-1185">Reference proteome</keyword>
<dbReference type="Proteomes" id="UP001165267">
    <property type="component" value="Unassembled WGS sequence"/>
</dbReference>
<reference evidence="2" key="1">
    <citation type="submission" date="2022-07" db="EMBL/GenBank/DDBJ databases">
        <authorList>
            <person name="Xamxidin M."/>
        </authorList>
    </citation>
    <scope>NUCLEOTIDE SEQUENCE</scope>
    <source>
        <strain evidence="2">YS8-69</strain>
    </source>
</reference>
<accession>A0ABT1XH99</accession>
<name>A0ABT1XH99_9BURK</name>
<feature type="signal peptide" evidence="1">
    <location>
        <begin position="1"/>
        <end position="28"/>
    </location>
</feature>
<sequence>MPIAKVRLNTVLCLFALLSALPIQVANAKNFIGYTGKGWNSDFGVLRGQCEAKLVHNEAMKGTATQLMAYVESSEAFRTIFPESELVDAVAVDSHCFGHTMELVPSGQAVRWLNPVNGVGVYLSPGAKSDTCRTYLGVTIVNGEKKKFRGEMCSPSKGMWKVQQ</sequence>
<evidence type="ECO:0000313" key="3">
    <source>
        <dbReference type="Proteomes" id="UP001165267"/>
    </source>
</evidence>
<keyword evidence="1" id="KW-0732">Signal</keyword>
<evidence type="ECO:0000256" key="1">
    <source>
        <dbReference type="SAM" id="SignalP"/>
    </source>
</evidence>
<dbReference type="RefSeq" id="WP_257511886.1">
    <property type="nucleotide sequence ID" value="NZ_JANKHG010000017.1"/>
</dbReference>
<comment type="caution">
    <text evidence="2">The sequence shown here is derived from an EMBL/GenBank/DDBJ whole genome shotgun (WGS) entry which is preliminary data.</text>
</comment>
<feature type="chain" id="PRO_5046034958" evidence="1">
    <location>
        <begin position="29"/>
        <end position="164"/>
    </location>
</feature>
<evidence type="ECO:0000313" key="2">
    <source>
        <dbReference type="EMBL" id="MCR2746661.1"/>
    </source>
</evidence>
<organism evidence="2 3">
    <name type="scientific">Limnobacter parvus</name>
    <dbReference type="NCBI Taxonomy" id="2939690"/>
    <lineage>
        <taxon>Bacteria</taxon>
        <taxon>Pseudomonadati</taxon>
        <taxon>Pseudomonadota</taxon>
        <taxon>Betaproteobacteria</taxon>
        <taxon>Burkholderiales</taxon>
        <taxon>Burkholderiaceae</taxon>
        <taxon>Limnobacter</taxon>
    </lineage>
</organism>